<dbReference type="PANTHER" id="PTHR23254">
    <property type="entry name" value="EIF4G DOMAIN PROTEIN"/>
    <property type="match status" value="1"/>
</dbReference>
<dbReference type="InterPro" id="IPR051367">
    <property type="entry name" value="mRNA_TranslReg/HistoneTransl"/>
</dbReference>
<accession>A0AAV4S0F8</accession>
<keyword evidence="2" id="KW-1185">Reference proteome</keyword>
<reference evidence="1 2" key="1">
    <citation type="submission" date="2021-06" db="EMBL/GenBank/DDBJ databases">
        <title>Caerostris darwini draft genome.</title>
        <authorList>
            <person name="Kono N."/>
            <person name="Arakawa K."/>
        </authorList>
    </citation>
    <scope>NUCLEOTIDE SEQUENCE [LARGE SCALE GENOMIC DNA]</scope>
</reference>
<dbReference type="EMBL" id="BPLQ01006962">
    <property type="protein sequence ID" value="GIY26656.1"/>
    <property type="molecule type" value="Genomic_DNA"/>
</dbReference>
<dbReference type="GO" id="GO:0008494">
    <property type="term" value="F:translation activator activity"/>
    <property type="evidence" value="ECO:0007669"/>
    <property type="project" value="TreeGrafter"/>
</dbReference>
<dbReference type="GO" id="GO:0006446">
    <property type="term" value="P:regulation of translational initiation"/>
    <property type="evidence" value="ECO:0007669"/>
    <property type="project" value="TreeGrafter"/>
</dbReference>
<name>A0AAV4S0F8_9ARAC</name>
<dbReference type="PANTHER" id="PTHR23254:SF16">
    <property type="entry name" value="CBP80_20-DEPENDENT TRANSLATION INITIATION FACTOR"/>
    <property type="match status" value="1"/>
</dbReference>
<dbReference type="Proteomes" id="UP001054837">
    <property type="component" value="Unassembled WGS sequence"/>
</dbReference>
<dbReference type="GO" id="GO:0005829">
    <property type="term" value="C:cytosol"/>
    <property type="evidence" value="ECO:0007669"/>
    <property type="project" value="TreeGrafter"/>
</dbReference>
<proteinExistence type="predicted"/>
<evidence type="ECO:0000313" key="1">
    <source>
        <dbReference type="EMBL" id="GIY26656.1"/>
    </source>
</evidence>
<dbReference type="InterPro" id="IPR016024">
    <property type="entry name" value="ARM-type_fold"/>
</dbReference>
<dbReference type="AlphaFoldDB" id="A0AAV4S0F8"/>
<protein>
    <submittedName>
        <fullName evidence="1">Uncharacterized protein</fullName>
    </submittedName>
</protein>
<dbReference type="Gene3D" id="1.25.40.180">
    <property type="match status" value="1"/>
</dbReference>
<gene>
    <name evidence="1" type="primary">AVEN_45000_1</name>
    <name evidence="1" type="ORF">CDAR_29241</name>
</gene>
<evidence type="ECO:0000313" key="2">
    <source>
        <dbReference type="Proteomes" id="UP001054837"/>
    </source>
</evidence>
<sequence length="278" mass="31452">MSISRGRGFAFSALQDTQSTELRRPGELGLVQRFSNSKLEGLVSGTLKDSEDPFIELCNKIGQIDLSNPVGELTECATELRFLCDTPEKLEKFADNVLKFALNSKWNAHVVAIFCDAHGDIVVNQTKFRTLILRKLQALYKERNKAYLQQDKFLLEAAFACEIFYHIRIDGVCIRVLAGPIIDYLGMLVDGASEKEIEVFKEQFPKCYKNLKENDASGFETLLGKVRKQILSQSITVTARAMLLEIFELILTDWKPVDQNAKHLYESLSKPIDISFTC</sequence>
<comment type="caution">
    <text evidence="1">The sequence shown here is derived from an EMBL/GenBank/DDBJ whole genome shotgun (WGS) entry which is preliminary data.</text>
</comment>
<organism evidence="1 2">
    <name type="scientific">Caerostris darwini</name>
    <dbReference type="NCBI Taxonomy" id="1538125"/>
    <lineage>
        <taxon>Eukaryota</taxon>
        <taxon>Metazoa</taxon>
        <taxon>Ecdysozoa</taxon>
        <taxon>Arthropoda</taxon>
        <taxon>Chelicerata</taxon>
        <taxon>Arachnida</taxon>
        <taxon>Araneae</taxon>
        <taxon>Araneomorphae</taxon>
        <taxon>Entelegynae</taxon>
        <taxon>Araneoidea</taxon>
        <taxon>Araneidae</taxon>
        <taxon>Caerostris</taxon>
    </lineage>
</organism>
<dbReference type="SUPFAM" id="SSF48371">
    <property type="entry name" value="ARM repeat"/>
    <property type="match status" value="1"/>
</dbReference>